<dbReference type="OrthoDB" id="9791248at2"/>
<feature type="transmembrane region" description="Helical" evidence="10">
    <location>
        <begin position="101"/>
        <end position="119"/>
    </location>
</feature>
<dbReference type="InterPro" id="IPR006419">
    <property type="entry name" value="NMN_transpt_PnuC"/>
</dbReference>
<sequence length="200" mass="22319">MTGFVQEVAAQLAATSPLEGLAVTLAVAYLLLAMRQSQWCWPAALVSTLIYVVLFYDVALLSESVLNLYYMAMALYGWWSWRRGRAGGRLPVNSRPLAWHLRVIALGAAVSLAWGHLMATQTQAAFPYLDAATSCFAVITTWMVTRKVLENWLYWIAIDAASIWLYLQKDLAMTALLFVAYVLMAVGGYWSWRRDAATPA</sequence>
<dbReference type="NCBIfam" id="TIGR01528">
    <property type="entry name" value="NMN_trans_PnuC"/>
    <property type="match status" value="1"/>
</dbReference>
<dbReference type="Pfam" id="PF04973">
    <property type="entry name" value="NMN_transporter"/>
    <property type="match status" value="1"/>
</dbReference>
<keyword evidence="9 10" id="KW-0472">Membrane</keyword>
<protein>
    <recommendedName>
        <fullName evidence="4">Nicotinamide riboside transporter PnuC</fullName>
    </recommendedName>
</protein>
<evidence type="ECO:0000256" key="2">
    <source>
        <dbReference type="ARBA" id="ARBA00004651"/>
    </source>
</evidence>
<dbReference type="STRING" id="745411.B3C1_03445"/>
<dbReference type="AlphaFoldDB" id="K2J131"/>
<evidence type="ECO:0000256" key="3">
    <source>
        <dbReference type="ARBA" id="ARBA00006669"/>
    </source>
</evidence>
<comment type="subcellular location">
    <subcellularLocation>
        <location evidence="2">Cell membrane</location>
        <topology evidence="2">Multi-pass membrane protein</topology>
    </subcellularLocation>
</comment>
<dbReference type="eggNOG" id="COG3201">
    <property type="taxonomic scope" value="Bacteria"/>
</dbReference>
<comment type="function">
    <text evidence="1">Required for nicotinamide riboside transport across the inner membrane.</text>
</comment>
<evidence type="ECO:0000256" key="10">
    <source>
        <dbReference type="SAM" id="Phobius"/>
    </source>
</evidence>
<evidence type="ECO:0000256" key="6">
    <source>
        <dbReference type="ARBA" id="ARBA00022475"/>
    </source>
</evidence>
<evidence type="ECO:0000256" key="1">
    <source>
        <dbReference type="ARBA" id="ARBA00002672"/>
    </source>
</evidence>
<evidence type="ECO:0000256" key="8">
    <source>
        <dbReference type="ARBA" id="ARBA00022989"/>
    </source>
</evidence>
<reference evidence="11 12" key="1">
    <citation type="journal article" date="2012" name="J. Bacteriol.">
        <title>Genome Sequence of Gallaecimonas xiamenensis Type Strain 3-C-1.</title>
        <authorList>
            <person name="Lai Q."/>
            <person name="Wang L."/>
            <person name="Wang W."/>
            <person name="Shao Z."/>
        </authorList>
    </citation>
    <scope>NUCLEOTIDE SEQUENCE [LARGE SCALE GENOMIC DNA]</scope>
    <source>
        <strain evidence="11 12">3-C-1</strain>
    </source>
</reference>
<dbReference type="RefSeq" id="WP_008482938.1">
    <property type="nucleotide sequence ID" value="NZ_AMRI01000004.1"/>
</dbReference>
<evidence type="ECO:0000313" key="11">
    <source>
        <dbReference type="EMBL" id="EKE76616.1"/>
    </source>
</evidence>
<dbReference type="PATRIC" id="fig|745411.4.peg.680"/>
<keyword evidence="5" id="KW-0813">Transport</keyword>
<dbReference type="PANTHER" id="PTHR36122:SF2">
    <property type="entry name" value="NICOTINAMIDE RIBOSIDE TRANSPORTER PNUC"/>
    <property type="match status" value="1"/>
</dbReference>
<evidence type="ECO:0000313" key="12">
    <source>
        <dbReference type="Proteomes" id="UP000006755"/>
    </source>
</evidence>
<feature type="transmembrane region" description="Helical" evidence="10">
    <location>
        <begin position="125"/>
        <end position="144"/>
    </location>
</feature>
<name>K2J131_9GAMM</name>
<evidence type="ECO:0000256" key="4">
    <source>
        <dbReference type="ARBA" id="ARBA00017522"/>
    </source>
</evidence>
<proteinExistence type="inferred from homology"/>
<dbReference type="GO" id="GO:0034257">
    <property type="term" value="F:nicotinamide riboside transmembrane transporter activity"/>
    <property type="evidence" value="ECO:0007669"/>
    <property type="project" value="InterPro"/>
</dbReference>
<comment type="similarity">
    <text evidence="3">Belongs to the nicotinamide ribonucleoside (NR) uptake permease (TC 4.B.1) family.</text>
</comment>
<evidence type="ECO:0000256" key="5">
    <source>
        <dbReference type="ARBA" id="ARBA00022448"/>
    </source>
</evidence>
<keyword evidence="8 10" id="KW-1133">Transmembrane helix</keyword>
<dbReference type="Proteomes" id="UP000006755">
    <property type="component" value="Unassembled WGS sequence"/>
</dbReference>
<comment type="caution">
    <text evidence="11">The sequence shown here is derived from an EMBL/GenBank/DDBJ whole genome shotgun (WGS) entry which is preliminary data.</text>
</comment>
<feature type="transmembrane region" description="Helical" evidence="10">
    <location>
        <begin position="173"/>
        <end position="192"/>
    </location>
</feature>
<dbReference type="PANTHER" id="PTHR36122">
    <property type="entry name" value="NICOTINAMIDE RIBOSIDE TRANSPORTER PNUC"/>
    <property type="match status" value="1"/>
</dbReference>
<accession>K2J131</accession>
<organism evidence="11 12">
    <name type="scientific">Gallaecimonas xiamenensis 3-C-1</name>
    <dbReference type="NCBI Taxonomy" id="745411"/>
    <lineage>
        <taxon>Bacteria</taxon>
        <taxon>Pseudomonadati</taxon>
        <taxon>Pseudomonadota</taxon>
        <taxon>Gammaproteobacteria</taxon>
        <taxon>Enterobacterales</taxon>
        <taxon>Gallaecimonadaceae</taxon>
        <taxon>Gallaecimonas</taxon>
    </lineage>
</organism>
<dbReference type="GO" id="GO:0005886">
    <property type="term" value="C:plasma membrane"/>
    <property type="evidence" value="ECO:0007669"/>
    <property type="project" value="UniProtKB-SubCell"/>
</dbReference>
<feature type="transmembrane region" description="Helical" evidence="10">
    <location>
        <begin position="12"/>
        <end position="32"/>
    </location>
</feature>
<keyword evidence="7 10" id="KW-0812">Transmembrane</keyword>
<dbReference type="EMBL" id="AMRI01000004">
    <property type="protein sequence ID" value="EKE76616.1"/>
    <property type="molecule type" value="Genomic_DNA"/>
</dbReference>
<feature type="transmembrane region" description="Helical" evidence="10">
    <location>
        <begin position="39"/>
        <end position="58"/>
    </location>
</feature>
<keyword evidence="6" id="KW-1003">Cell membrane</keyword>
<gene>
    <name evidence="11" type="ORF">B3C1_03445</name>
</gene>
<evidence type="ECO:0000256" key="9">
    <source>
        <dbReference type="ARBA" id="ARBA00023136"/>
    </source>
</evidence>
<keyword evidence="12" id="KW-1185">Reference proteome</keyword>
<evidence type="ECO:0000256" key="7">
    <source>
        <dbReference type="ARBA" id="ARBA00022692"/>
    </source>
</evidence>